<evidence type="ECO:0000256" key="1">
    <source>
        <dbReference type="SAM" id="MobiDB-lite"/>
    </source>
</evidence>
<gene>
    <name evidence="2" type="ORF">DSPE1174_LOCUS20295</name>
</gene>
<dbReference type="AlphaFoldDB" id="A0A7S2D9F2"/>
<proteinExistence type="predicted"/>
<dbReference type="EMBL" id="HBGS01039329">
    <property type="protein sequence ID" value="CAD9447923.1"/>
    <property type="molecule type" value="Transcribed_RNA"/>
</dbReference>
<name>A0A7S2D9F2_9STRA</name>
<protein>
    <submittedName>
        <fullName evidence="2">Uncharacterized protein</fullName>
    </submittedName>
</protein>
<feature type="compositionally biased region" description="Low complexity" evidence="1">
    <location>
        <begin position="124"/>
        <end position="141"/>
    </location>
</feature>
<reference evidence="2" key="1">
    <citation type="submission" date="2021-01" db="EMBL/GenBank/DDBJ databases">
        <authorList>
            <person name="Corre E."/>
            <person name="Pelletier E."/>
            <person name="Niang G."/>
            <person name="Scheremetjew M."/>
            <person name="Finn R."/>
            <person name="Kale V."/>
            <person name="Holt S."/>
            <person name="Cochrane G."/>
            <person name="Meng A."/>
            <person name="Brown T."/>
            <person name="Cohen L."/>
        </authorList>
    </citation>
    <scope>NUCLEOTIDE SEQUENCE</scope>
    <source>
        <strain evidence="2">CCMP1381</strain>
    </source>
</reference>
<organism evidence="2">
    <name type="scientific">Octactis speculum</name>
    <dbReference type="NCBI Taxonomy" id="3111310"/>
    <lineage>
        <taxon>Eukaryota</taxon>
        <taxon>Sar</taxon>
        <taxon>Stramenopiles</taxon>
        <taxon>Ochrophyta</taxon>
        <taxon>Dictyochophyceae</taxon>
        <taxon>Dictyochales</taxon>
        <taxon>Dictyochaceae</taxon>
        <taxon>Octactis</taxon>
    </lineage>
</organism>
<evidence type="ECO:0000313" key="2">
    <source>
        <dbReference type="EMBL" id="CAD9447923.1"/>
    </source>
</evidence>
<feature type="region of interest" description="Disordered" evidence="1">
    <location>
        <begin position="120"/>
        <end position="141"/>
    </location>
</feature>
<accession>A0A7S2D9F2</accession>
<feature type="region of interest" description="Disordered" evidence="1">
    <location>
        <begin position="64"/>
        <end position="104"/>
    </location>
</feature>
<sequence length="141" mass="15336">MAHQRFDVYSQFSGFTLAHLAAHVGYFKCLRYILTNYPPAVGKIRDVRNRTAVDIADLRHQLRHQVVGSEMGPPEISPPKMGPPDMDQPGMDQLGIGPKTSCSEGSTVYAKTLSGASWTQQLTSHSNGSSSSSSSNGQRWG</sequence>